<proteinExistence type="predicted"/>
<dbReference type="GeneID" id="65405858"/>
<dbReference type="PANTHER" id="PTHR38457:SF1">
    <property type="entry name" value="REGULATOR ABRB-RELATED"/>
    <property type="match status" value="1"/>
</dbReference>
<dbReference type="PANTHER" id="PTHR38457">
    <property type="entry name" value="REGULATOR ABRB-RELATED"/>
    <property type="match status" value="1"/>
</dbReference>
<evidence type="ECO:0000313" key="2">
    <source>
        <dbReference type="EMBL" id="TWH80066.1"/>
    </source>
</evidence>
<dbReference type="Pfam" id="PF05145">
    <property type="entry name" value="AbrB"/>
    <property type="match status" value="1"/>
</dbReference>
<feature type="transmembrane region" description="Helical" evidence="1">
    <location>
        <begin position="140"/>
        <end position="162"/>
    </location>
</feature>
<dbReference type="NCBIfam" id="TIGR03082">
    <property type="entry name" value="Gneg_AbrB_dup"/>
    <property type="match status" value="2"/>
</dbReference>
<sequence length="355" mass="39019">MKKNLIITFLTAFIGAFIFSLLHIPVAFLLGAMISVMIGSRISSIPFYWPVKLRDAGIIIVGYSIGLAFTKEAVLLILQKLPFILLITVSMVLFSALSALLIAKLSGINYPTVLIGSIPGGLSQMILLAEEIKEIDITVVTFMQVARLTMIIFIVPFLIFGPWFHASPGTVMQAADPLWTDLFPNILLFVFVSIIGIILSKRLRLPTPYLLGPIMGTAALVISGIKGPELPPELLDLSQLLIGAHIGLMMKLEKLPHKARTISLSALSGLLLIGGSLLFSMLIMGIFRFSPATSFLSLAPGGMDQMAIIAHEIHADLAIVTGYQLFRLFFIFFAVPPFLKWIFYKFRNKKQKTTV</sequence>
<gene>
    <name evidence="2" type="ORF">IQ19_04782</name>
</gene>
<feature type="transmembrane region" description="Helical" evidence="1">
    <location>
        <begin position="325"/>
        <end position="343"/>
    </location>
</feature>
<dbReference type="RefSeq" id="WP_144545524.1">
    <property type="nucleotide sequence ID" value="NZ_CBCSDC010000029.1"/>
</dbReference>
<feature type="transmembrane region" description="Helical" evidence="1">
    <location>
        <begin position="108"/>
        <end position="128"/>
    </location>
</feature>
<dbReference type="AlphaFoldDB" id="A0A562JA51"/>
<keyword evidence="3" id="KW-1185">Reference proteome</keyword>
<feature type="transmembrane region" description="Helical" evidence="1">
    <location>
        <begin position="264"/>
        <end position="287"/>
    </location>
</feature>
<keyword evidence="1" id="KW-0812">Transmembrane</keyword>
<organism evidence="2 3">
    <name type="scientific">Cytobacillus oceanisediminis</name>
    <dbReference type="NCBI Taxonomy" id="665099"/>
    <lineage>
        <taxon>Bacteria</taxon>
        <taxon>Bacillati</taxon>
        <taxon>Bacillota</taxon>
        <taxon>Bacilli</taxon>
        <taxon>Bacillales</taxon>
        <taxon>Bacillaceae</taxon>
        <taxon>Cytobacillus</taxon>
    </lineage>
</organism>
<dbReference type="GO" id="GO:0016020">
    <property type="term" value="C:membrane"/>
    <property type="evidence" value="ECO:0007669"/>
    <property type="project" value="InterPro"/>
</dbReference>
<accession>A0A562JA51</accession>
<keyword evidence="1" id="KW-1133">Transmembrane helix</keyword>
<evidence type="ECO:0008006" key="4">
    <source>
        <dbReference type="Google" id="ProtNLM"/>
    </source>
</evidence>
<feature type="transmembrane region" description="Helical" evidence="1">
    <location>
        <begin position="58"/>
        <end position="78"/>
    </location>
</feature>
<dbReference type="InterPro" id="IPR017516">
    <property type="entry name" value="AbrB_dup"/>
</dbReference>
<dbReference type="InterPro" id="IPR007820">
    <property type="entry name" value="AbrB_fam"/>
</dbReference>
<reference evidence="2 3" key="1">
    <citation type="journal article" date="2015" name="Stand. Genomic Sci.">
        <title>Genomic Encyclopedia of Bacterial and Archaeal Type Strains, Phase III: the genomes of soil and plant-associated and newly described type strains.</title>
        <authorList>
            <person name="Whitman W.B."/>
            <person name="Woyke T."/>
            <person name="Klenk H.P."/>
            <person name="Zhou Y."/>
            <person name="Lilburn T.G."/>
            <person name="Beck B.J."/>
            <person name="De Vos P."/>
            <person name="Vandamme P."/>
            <person name="Eisen J.A."/>
            <person name="Garrity G."/>
            <person name="Hugenholtz P."/>
            <person name="Kyrpides N.C."/>
        </authorList>
    </citation>
    <scope>NUCLEOTIDE SEQUENCE [LARGE SCALE GENOMIC DNA]</scope>
    <source>
        <strain evidence="2 3">CGMCC 1.10115</strain>
    </source>
</reference>
<feature type="transmembrane region" description="Helical" evidence="1">
    <location>
        <begin position="12"/>
        <end position="38"/>
    </location>
</feature>
<evidence type="ECO:0000313" key="3">
    <source>
        <dbReference type="Proteomes" id="UP000318667"/>
    </source>
</evidence>
<protein>
    <recommendedName>
        <fullName evidence="4">AbrB family transcriptional regulator</fullName>
    </recommendedName>
</protein>
<dbReference type="OrthoDB" id="5460360at2"/>
<keyword evidence="1" id="KW-0472">Membrane</keyword>
<dbReference type="EMBL" id="VLKI01000021">
    <property type="protein sequence ID" value="TWH80066.1"/>
    <property type="molecule type" value="Genomic_DNA"/>
</dbReference>
<dbReference type="GO" id="GO:0010468">
    <property type="term" value="P:regulation of gene expression"/>
    <property type="evidence" value="ECO:0007669"/>
    <property type="project" value="InterPro"/>
</dbReference>
<evidence type="ECO:0000256" key="1">
    <source>
        <dbReference type="SAM" id="Phobius"/>
    </source>
</evidence>
<name>A0A562JA51_9BACI</name>
<dbReference type="Proteomes" id="UP000318667">
    <property type="component" value="Unassembled WGS sequence"/>
</dbReference>
<feature type="transmembrane region" description="Helical" evidence="1">
    <location>
        <begin position="83"/>
        <end position="102"/>
    </location>
</feature>
<comment type="caution">
    <text evidence="2">The sequence shown here is derived from an EMBL/GenBank/DDBJ whole genome shotgun (WGS) entry which is preliminary data.</text>
</comment>
<feature type="transmembrane region" description="Helical" evidence="1">
    <location>
        <begin position="182"/>
        <end position="200"/>
    </location>
</feature>
<dbReference type="PIRSF" id="PIRSF038991">
    <property type="entry name" value="Protein_AbrB"/>
    <property type="match status" value="1"/>
</dbReference>